<dbReference type="SUPFAM" id="SSF53271">
    <property type="entry name" value="PRTase-like"/>
    <property type="match status" value="1"/>
</dbReference>
<proteinExistence type="predicted"/>
<accession>A0A6S6SP24</accession>
<dbReference type="EMBL" id="CACVAW010000040">
    <property type="protein sequence ID" value="CAA6810219.1"/>
    <property type="molecule type" value="Genomic_DNA"/>
</dbReference>
<evidence type="ECO:0000313" key="1">
    <source>
        <dbReference type="EMBL" id="CAA6810219.1"/>
    </source>
</evidence>
<dbReference type="GO" id="GO:0016757">
    <property type="term" value="F:glycosyltransferase activity"/>
    <property type="evidence" value="ECO:0007669"/>
    <property type="project" value="UniProtKB-KW"/>
</dbReference>
<dbReference type="InterPro" id="IPR000836">
    <property type="entry name" value="PRTase_dom"/>
</dbReference>
<reference evidence="1" key="1">
    <citation type="submission" date="2020-01" db="EMBL/GenBank/DDBJ databases">
        <authorList>
            <person name="Meier V. D."/>
            <person name="Meier V D."/>
        </authorList>
    </citation>
    <scope>NUCLEOTIDE SEQUENCE</scope>
    <source>
        <strain evidence="1">HLG_WM_MAG_12</strain>
    </source>
</reference>
<sequence length="190" mass="22245">MRCLLCQSWSLRYICKTCEELHLKPSLQKRVLPNGLEVYYFYKYKEIEELIKSKYFFIGYFIYRTLARLSFKEFSKSFLFDEKVYAFACDASIKNGYSNTSLLSRYLKSNTIKPLYNKLISTTNISYAGKTLDFRLRNPKQFEYKFKSNINAILVDDTVVSGTTLSQAEKELAKYNVNVLFAITLCDAKE</sequence>
<dbReference type="Gene3D" id="3.40.50.2020">
    <property type="match status" value="1"/>
</dbReference>
<keyword evidence="1" id="KW-0328">Glycosyltransferase</keyword>
<protein>
    <submittedName>
        <fullName evidence="1">Phosphoribosyltransferase</fullName>
    </submittedName>
</protein>
<dbReference type="CDD" id="cd06223">
    <property type="entry name" value="PRTases_typeI"/>
    <property type="match status" value="1"/>
</dbReference>
<gene>
    <name evidence="1" type="ORF">HELGO_WM5973</name>
</gene>
<name>A0A6S6SP24_9BACT</name>
<dbReference type="InterPro" id="IPR029057">
    <property type="entry name" value="PRTase-like"/>
</dbReference>
<keyword evidence="1" id="KW-0808">Transferase</keyword>
<organism evidence="1">
    <name type="scientific">uncultured Campylobacterales bacterium</name>
    <dbReference type="NCBI Taxonomy" id="352960"/>
    <lineage>
        <taxon>Bacteria</taxon>
        <taxon>Pseudomonadati</taxon>
        <taxon>Campylobacterota</taxon>
        <taxon>Epsilonproteobacteria</taxon>
        <taxon>Campylobacterales</taxon>
        <taxon>environmental samples</taxon>
    </lineage>
</organism>
<dbReference type="AlphaFoldDB" id="A0A6S6SP24"/>